<feature type="transmembrane region" description="Helical" evidence="7">
    <location>
        <begin position="118"/>
        <end position="137"/>
    </location>
</feature>
<evidence type="ECO:0000256" key="3">
    <source>
        <dbReference type="ARBA" id="ARBA00022475"/>
    </source>
</evidence>
<evidence type="ECO:0000256" key="2">
    <source>
        <dbReference type="ARBA" id="ARBA00005801"/>
    </source>
</evidence>
<evidence type="ECO:0000256" key="7">
    <source>
        <dbReference type="SAM" id="Phobius"/>
    </source>
</evidence>
<accession>A0A381UIW6</accession>
<dbReference type="PANTHER" id="PTHR30487">
    <property type="entry name" value="TYPE 4 PREPILIN-LIKE PROTEINS LEADER PEPTIDE-PROCESSING ENZYME"/>
    <property type="match status" value="1"/>
</dbReference>
<dbReference type="GO" id="GO:0005886">
    <property type="term" value="C:plasma membrane"/>
    <property type="evidence" value="ECO:0007669"/>
    <property type="project" value="UniProtKB-SubCell"/>
</dbReference>
<feature type="transmembrane region" description="Helical" evidence="7">
    <location>
        <begin position="67"/>
        <end position="85"/>
    </location>
</feature>
<keyword evidence="3" id="KW-1003">Cell membrane</keyword>
<dbReference type="GO" id="GO:0004190">
    <property type="term" value="F:aspartic-type endopeptidase activity"/>
    <property type="evidence" value="ECO:0007669"/>
    <property type="project" value="InterPro"/>
</dbReference>
<keyword evidence="5 7" id="KW-1133">Transmembrane helix</keyword>
<proteinExistence type="inferred from homology"/>
<feature type="transmembrane region" description="Helical" evidence="7">
    <location>
        <begin position="176"/>
        <end position="209"/>
    </location>
</feature>
<sequence length="259" mass="28489">MIIGLAIGSFLNVIIYRLPHNKSIVRPRSKCTGCGTQIAWYDNIPVLSYILILGKCRNCKAAISIRYPLIELICGLITITLLSIYGLSLEFIVILLLCYMLIAITFIDVDHFIIPNEFIIFGLAISIIAHAFKLLPISILEGVYGILAFGGILFIMGALGTWAFRKEALGFGDIKLGLVLGSFLGPELSLLALFLSFIFAAFMSIILLLAKEVGEDHMIPFGPSIAAGTLLTILTKTVGGGNHIINWYFTNMWTGEYFF</sequence>
<evidence type="ECO:0000259" key="8">
    <source>
        <dbReference type="Pfam" id="PF01478"/>
    </source>
</evidence>
<dbReference type="Pfam" id="PF06750">
    <property type="entry name" value="A24_N_bact"/>
    <property type="match status" value="1"/>
</dbReference>
<evidence type="ECO:0000256" key="1">
    <source>
        <dbReference type="ARBA" id="ARBA00004651"/>
    </source>
</evidence>
<evidence type="ECO:0000313" key="10">
    <source>
        <dbReference type="EMBL" id="SVA28099.1"/>
    </source>
</evidence>
<feature type="domain" description="Prepilin type IV endopeptidase peptidase" evidence="8">
    <location>
        <begin position="95"/>
        <end position="205"/>
    </location>
</feature>
<evidence type="ECO:0000256" key="5">
    <source>
        <dbReference type="ARBA" id="ARBA00022989"/>
    </source>
</evidence>
<dbReference type="GO" id="GO:0006465">
    <property type="term" value="P:signal peptide processing"/>
    <property type="evidence" value="ECO:0007669"/>
    <property type="project" value="TreeGrafter"/>
</dbReference>
<dbReference type="InterPro" id="IPR050882">
    <property type="entry name" value="Prepilin_peptidase/N-MTase"/>
</dbReference>
<comment type="subcellular location">
    <subcellularLocation>
        <location evidence="1">Cell membrane</location>
        <topology evidence="1">Multi-pass membrane protein</topology>
    </subcellularLocation>
</comment>
<dbReference type="InterPro" id="IPR000045">
    <property type="entry name" value="Prepilin_IV_endopep_pep"/>
</dbReference>
<comment type="similarity">
    <text evidence="2">Belongs to the peptidase A24 family.</text>
</comment>
<gene>
    <name evidence="10" type="ORF">METZ01_LOCUS80953</name>
</gene>
<feature type="transmembrane region" description="Helical" evidence="7">
    <location>
        <begin position="91"/>
        <end position="109"/>
    </location>
</feature>
<dbReference type="Gene3D" id="1.20.120.1220">
    <property type="match status" value="1"/>
</dbReference>
<dbReference type="AlphaFoldDB" id="A0A381UIW6"/>
<feature type="transmembrane region" description="Helical" evidence="7">
    <location>
        <begin position="143"/>
        <end position="164"/>
    </location>
</feature>
<evidence type="ECO:0000256" key="4">
    <source>
        <dbReference type="ARBA" id="ARBA00022692"/>
    </source>
</evidence>
<dbReference type="Pfam" id="PF01478">
    <property type="entry name" value="Peptidase_A24"/>
    <property type="match status" value="1"/>
</dbReference>
<evidence type="ECO:0000259" key="9">
    <source>
        <dbReference type="Pfam" id="PF06750"/>
    </source>
</evidence>
<keyword evidence="6 7" id="KW-0472">Membrane</keyword>
<reference evidence="10" key="1">
    <citation type="submission" date="2018-05" db="EMBL/GenBank/DDBJ databases">
        <authorList>
            <person name="Lanie J.A."/>
            <person name="Ng W.-L."/>
            <person name="Kazmierczak K.M."/>
            <person name="Andrzejewski T.M."/>
            <person name="Davidsen T.M."/>
            <person name="Wayne K.J."/>
            <person name="Tettelin H."/>
            <person name="Glass J.I."/>
            <person name="Rusch D."/>
            <person name="Podicherti R."/>
            <person name="Tsui H.-C.T."/>
            <person name="Winkler M.E."/>
        </authorList>
    </citation>
    <scope>NUCLEOTIDE SEQUENCE</scope>
</reference>
<name>A0A381UIW6_9ZZZZ</name>
<feature type="domain" description="Prepilin peptidase A24 N-terminal" evidence="9">
    <location>
        <begin position="2"/>
        <end position="81"/>
    </location>
</feature>
<protein>
    <recommendedName>
        <fullName evidence="11">Prepilin peptidase</fullName>
    </recommendedName>
</protein>
<dbReference type="InterPro" id="IPR010627">
    <property type="entry name" value="Prepilin_pept_A24_N"/>
</dbReference>
<dbReference type="EMBL" id="UINC01006532">
    <property type="protein sequence ID" value="SVA28099.1"/>
    <property type="molecule type" value="Genomic_DNA"/>
</dbReference>
<evidence type="ECO:0008006" key="11">
    <source>
        <dbReference type="Google" id="ProtNLM"/>
    </source>
</evidence>
<dbReference type="PANTHER" id="PTHR30487:SF0">
    <property type="entry name" value="PREPILIN LEADER PEPTIDASE_N-METHYLTRANSFERASE-RELATED"/>
    <property type="match status" value="1"/>
</dbReference>
<organism evidence="10">
    <name type="scientific">marine metagenome</name>
    <dbReference type="NCBI Taxonomy" id="408172"/>
    <lineage>
        <taxon>unclassified sequences</taxon>
        <taxon>metagenomes</taxon>
        <taxon>ecological metagenomes</taxon>
    </lineage>
</organism>
<evidence type="ECO:0000256" key="6">
    <source>
        <dbReference type="ARBA" id="ARBA00023136"/>
    </source>
</evidence>
<keyword evidence="4 7" id="KW-0812">Transmembrane</keyword>